<proteinExistence type="inferred from homology"/>
<keyword evidence="2" id="KW-0413">Isomerase</keyword>
<comment type="similarity">
    <text evidence="1">Belongs to the aspartate/glutamate racemases family.</text>
</comment>
<dbReference type="EMBL" id="BAABKN010000019">
    <property type="protein sequence ID" value="GAA4744552.1"/>
    <property type="molecule type" value="Genomic_DNA"/>
</dbReference>
<keyword evidence="4" id="KW-1185">Reference proteome</keyword>
<dbReference type="InterPro" id="IPR015942">
    <property type="entry name" value="Asp/Glu/hydantoin_racemase"/>
</dbReference>
<dbReference type="InterPro" id="IPR004380">
    <property type="entry name" value="Asp_race"/>
</dbReference>
<organism evidence="3 4">
    <name type="scientific">Nocardioides endophyticus</name>
    <dbReference type="NCBI Taxonomy" id="1353775"/>
    <lineage>
        <taxon>Bacteria</taxon>
        <taxon>Bacillati</taxon>
        <taxon>Actinomycetota</taxon>
        <taxon>Actinomycetes</taxon>
        <taxon>Propionibacteriales</taxon>
        <taxon>Nocardioidaceae</taxon>
        <taxon>Nocardioides</taxon>
    </lineage>
</organism>
<dbReference type="PANTHER" id="PTHR21198">
    <property type="entry name" value="GLUTAMATE RACEMASE"/>
    <property type="match status" value="1"/>
</dbReference>
<name>A0ABP8Z2D9_9ACTN</name>
<dbReference type="NCBIfam" id="TIGR00035">
    <property type="entry name" value="asp_race"/>
    <property type="match status" value="1"/>
</dbReference>
<dbReference type="SUPFAM" id="SSF53681">
    <property type="entry name" value="Aspartate/glutamate racemase"/>
    <property type="match status" value="2"/>
</dbReference>
<dbReference type="Gene3D" id="3.40.50.1860">
    <property type="match status" value="2"/>
</dbReference>
<protein>
    <submittedName>
        <fullName evidence="3">Aspartate/glutamate racemase family protein</fullName>
    </submittedName>
</protein>
<comment type="caution">
    <text evidence="3">The sequence shown here is derived from an EMBL/GenBank/DDBJ whole genome shotgun (WGS) entry which is preliminary data.</text>
</comment>
<evidence type="ECO:0000256" key="1">
    <source>
        <dbReference type="ARBA" id="ARBA00007847"/>
    </source>
</evidence>
<dbReference type="InterPro" id="IPR001920">
    <property type="entry name" value="Asp/Glu_race"/>
</dbReference>
<evidence type="ECO:0000313" key="4">
    <source>
        <dbReference type="Proteomes" id="UP001499882"/>
    </source>
</evidence>
<sequence length="245" mass="26685">MKTIGLIGGMSWHSTLNYYRVINELVAERLGGHTSAKVVLESLDFAEVRDCQVRGDWAAAGRLLADAGQRCERSGADVVLICTNLMHRVADDVQASIDIPLLHIADAIADRAHESGWSRLGVLGARWVMEEDFYVGRLARAGMTVDVPDAAGRADVDRIIFDELTLGRVEDRSRATYAGIIERLAASGSEALVMACTEIELLIRPEDSPIPLLDSMRTHAEAAAAFALGGDHHDLRRAPQWSGSR</sequence>
<evidence type="ECO:0000313" key="3">
    <source>
        <dbReference type="EMBL" id="GAA4744552.1"/>
    </source>
</evidence>
<dbReference type="RefSeq" id="WP_345527784.1">
    <property type="nucleotide sequence ID" value="NZ_BAABKN010000019.1"/>
</dbReference>
<gene>
    <name evidence="3" type="ORF">GCM10023350_31580</name>
</gene>
<reference evidence="4" key="1">
    <citation type="journal article" date="2019" name="Int. J. Syst. Evol. Microbiol.">
        <title>The Global Catalogue of Microorganisms (GCM) 10K type strain sequencing project: providing services to taxonomists for standard genome sequencing and annotation.</title>
        <authorList>
            <consortium name="The Broad Institute Genomics Platform"/>
            <consortium name="The Broad Institute Genome Sequencing Center for Infectious Disease"/>
            <person name="Wu L."/>
            <person name="Ma J."/>
        </authorList>
    </citation>
    <scope>NUCLEOTIDE SEQUENCE [LARGE SCALE GENOMIC DNA]</scope>
    <source>
        <strain evidence="4">JCM 18532</strain>
    </source>
</reference>
<dbReference type="PANTHER" id="PTHR21198:SF7">
    <property type="entry name" value="ASPARTATE-GLUTAMATE RACEMASE FAMILY"/>
    <property type="match status" value="1"/>
</dbReference>
<accession>A0ABP8Z2D9</accession>
<dbReference type="Pfam" id="PF01177">
    <property type="entry name" value="Asp_Glu_race"/>
    <property type="match status" value="1"/>
</dbReference>
<evidence type="ECO:0000256" key="2">
    <source>
        <dbReference type="ARBA" id="ARBA00023235"/>
    </source>
</evidence>
<dbReference type="Proteomes" id="UP001499882">
    <property type="component" value="Unassembled WGS sequence"/>
</dbReference>